<dbReference type="PANTHER" id="PTHR43792:SF1">
    <property type="entry name" value="N-ACETYLTRANSFERASE DOMAIN-CONTAINING PROTEIN"/>
    <property type="match status" value="1"/>
</dbReference>
<accession>A0A934N0C1</accession>
<dbReference type="PROSITE" id="PS51186">
    <property type="entry name" value="GNAT"/>
    <property type="match status" value="1"/>
</dbReference>
<dbReference type="EMBL" id="JAEKNS010000129">
    <property type="protein sequence ID" value="MBJ7595670.1"/>
    <property type="molecule type" value="Genomic_DNA"/>
</dbReference>
<reference evidence="3 4" key="1">
    <citation type="journal article" date="2017" name="Nature">
        <title>Atmospheric trace gases support primary production in Antarctic desert surface soil.</title>
        <authorList>
            <person name="Ji M."/>
            <person name="Greening C."/>
            <person name="Vanwonterghem I."/>
            <person name="Carere C.R."/>
            <person name="Bay S.K."/>
            <person name="Steen J.A."/>
            <person name="Montgomery K."/>
            <person name="Lines T."/>
            <person name="Beardall J."/>
            <person name="van Dorst J."/>
            <person name="Snape I."/>
            <person name="Stott M.B."/>
            <person name="Hugenholtz P."/>
            <person name="Ferrari B.C."/>
        </authorList>
    </citation>
    <scope>NUCLEOTIDE SEQUENCE [LARGE SCALE GENOMIC DNA]</scope>
    <source>
        <strain evidence="3">RRmetagenome_bin12</strain>
    </source>
</reference>
<gene>
    <name evidence="3" type="ORF">DLM65_09110</name>
    <name evidence="2" type="ORF">JF886_12570</name>
</gene>
<name>A0A2W5ZB32_9BACT</name>
<dbReference type="GO" id="GO:0016747">
    <property type="term" value="F:acyltransferase activity, transferring groups other than amino-acyl groups"/>
    <property type="evidence" value="ECO:0007669"/>
    <property type="project" value="InterPro"/>
</dbReference>
<proteinExistence type="predicted"/>
<accession>A0A2W5ZB32</accession>
<evidence type="ECO:0000259" key="1">
    <source>
        <dbReference type="PROSITE" id="PS51186"/>
    </source>
</evidence>
<evidence type="ECO:0000313" key="5">
    <source>
        <dbReference type="Proteomes" id="UP000606991"/>
    </source>
</evidence>
<dbReference type="PANTHER" id="PTHR43792">
    <property type="entry name" value="GNAT FAMILY, PUTATIVE (AFU_ORTHOLOGUE AFUA_3G00765)-RELATED-RELATED"/>
    <property type="match status" value="1"/>
</dbReference>
<reference evidence="2 5" key="3">
    <citation type="submission" date="2020-10" db="EMBL/GenBank/DDBJ databases">
        <title>Ca. Dormibacterota MAGs.</title>
        <authorList>
            <person name="Montgomery K."/>
        </authorList>
    </citation>
    <scope>NUCLEOTIDE SEQUENCE [LARGE SCALE GENOMIC DNA]</scope>
    <source>
        <strain evidence="2">SC8812_S17_18</strain>
    </source>
</reference>
<evidence type="ECO:0000313" key="4">
    <source>
        <dbReference type="Proteomes" id="UP000248724"/>
    </source>
</evidence>
<dbReference type="EMBL" id="QHBU01000174">
    <property type="protein sequence ID" value="PZR80086.1"/>
    <property type="molecule type" value="Genomic_DNA"/>
</dbReference>
<dbReference type="Proteomes" id="UP000606991">
    <property type="component" value="Unassembled WGS sequence"/>
</dbReference>
<dbReference type="Pfam" id="PF13302">
    <property type="entry name" value="Acetyltransf_3"/>
    <property type="match status" value="1"/>
</dbReference>
<dbReference type="Proteomes" id="UP000248724">
    <property type="component" value="Unassembled WGS sequence"/>
</dbReference>
<dbReference type="SUPFAM" id="SSF55729">
    <property type="entry name" value="Acyl-CoA N-acyltransferases (Nat)"/>
    <property type="match status" value="1"/>
</dbReference>
<dbReference type="InterPro" id="IPR051531">
    <property type="entry name" value="N-acetyltransferase"/>
</dbReference>
<organism evidence="3 4">
    <name type="scientific">Candidatus Aeolococcus gillhamiae</name>
    <dbReference type="NCBI Taxonomy" id="3127015"/>
    <lineage>
        <taxon>Bacteria</taxon>
        <taxon>Bacillati</taxon>
        <taxon>Candidatus Dormiibacterota</taxon>
        <taxon>Candidatus Dormibacteria</taxon>
        <taxon>Candidatus Aeolococcales</taxon>
        <taxon>Candidatus Aeolococcaceae</taxon>
        <taxon>Candidatus Aeolococcus</taxon>
    </lineage>
</organism>
<dbReference type="InterPro" id="IPR000182">
    <property type="entry name" value="GNAT_dom"/>
</dbReference>
<sequence length="169" mass="18937">MVLRQWRESDLDAFAEMMADPEVTRYLVPPVPVDRLTSWRLLAMYVGHGVMRGYSHWAIELRETGEFIGRAGPWRPDGWPALELGWAIARRHQGRGYATEAGKVALQVSWERLKPDRLISLVRLGNDASVAVARRLGGRLTETIDFFGGPTQVFDYPAPPGGPPGRQVD</sequence>
<comment type="caution">
    <text evidence="3">The sequence shown here is derived from an EMBL/GenBank/DDBJ whole genome shotgun (WGS) entry which is preliminary data.</text>
</comment>
<evidence type="ECO:0000313" key="2">
    <source>
        <dbReference type="EMBL" id="MBJ7595670.1"/>
    </source>
</evidence>
<evidence type="ECO:0000313" key="3">
    <source>
        <dbReference type="EMBL" id="PZR80086.1"/>
    </source>
</evidence>
<dbReference type="AlphaFoldDB" id="A0A2W5ZB32"/>
<dbReference type="Gene3D" id="3.40.630.30">
    <property type="match status" value="1"/>
</dbReference>
<feature type="domain" description="N-acetyltransferase" evidence="1">
    <location>
        <begin position="1"/>
        <end position="159"/>
    </location>
</feature>
<protein>
    <submittedName>
        <fullName evidence="3">GNAT family N-acetyltransferase</fullName>
    </submittedName>
</protein>
<reference evidence="3" key="2">
    <citation type="submission" date="2018-05" db="EMBL/GenBank/DDBJ databases">
        <authorList>
            <person name="Ferrari B."/>
        </authorList>
    </citation>
    <scope>NUCLEOTIDE SEQUENCE</scope>
    <source>
        <strain evidence="3">RRmetagenome_bin12</strain>
    </source>
</reference>
<dbReference type="InterPro" id="IPR016181">
    <property type="entry name" value="Acyl_CoA_acyltransferase"/>
</dbReference>